<evidence type="ECO:0008006" key="3">
    <source>
        <dbReference type="Google" id="ProtNLM"/>
    </source>
</evidence>
<name>A0A3D4V5I6_9BACT</name>
<organism evidence="1 2">
    <name type="scientific">Gemmatimonas aurantiaca</name>
    <dbReference type="NCBI Taxonomy" id="173480"/>
    <lineage>
        <taxon>Bacteria</taxon>
        <taxon>Pseudomonadati</taxon>
        <taxon>Gemmatimonadota</taxon>
        <taxon>Gemmatimonadia</taxon>
        <taxon>Gemmatimonadales</taxon>
        <taxon>Gemmatimonadaceae</taxon>
        <taxon>Gemmatimonas</taxon>
    </lineage>
</organism>
<reference evidence="1 2" key="1">
    <citation type="journal article" date="2018" name="Nat. Biotechnol.">
        <title>A standardized bacterial taxonomy based on genome phylogeny substantially revises the tree of life.</title>
        <authorList>
            <person name="Parks D.H."/>
            <person name="Chuvochina M."/>
            <person name="Waite D.W."/>
            <person name="Rinke C."/>
            <person name="Skarshewski A."/>
            <person name="Chaumeil P.A."/>
            <person name="Hugenholtz P."/>
        </authorList>
    </citation>
    <scope>NUCLEOTIDE SEQUENCE [LARGE SCALE GENOMIC DNA]</scope>
    <source>
        <strain evidence="1">UBA8844</strain>
    </source>
</reference>
<accession>A0A3D4V5I6</accession>
<gene>
    <name evidence="1" type="ORF">DGD08_04210</name>
</gene>
<dbReference type="AlphaFoldDB" id="A0A3D4V5I6"/>
<evidence type="ECO:0000313" key="1">
    <source>
        <dbReference type="EMBL" id="HCT56399.1"/>
    </source>
</evidence>
<evidence type="ECO:0000313" key="2">
    <source>
        <dbReference type="Proteomes" id="UP000264071"/>
    </source>
</evidence>
<proteinExistence type="predicted"/>
<dbReference type="OMA" id="PHFNGYP"/>
<sequence>MATQDDVRRIALSLPGAEEADDRFAFQVLVKDKPKGFTWVWLERIDPKKARIPNPRFLGVRTSSVAERDLMIAAEPRIFFTEPHYNGYPAVLVRLEEIPMAQLEVILVEGWRHVAPRELSALVE</sequence>
<dbReference type="EMBL" id="DPIY01000005">
    <property type="protein sequence ID" value="HCT56399.1"/>
    <property type="molecule type" value="Genomic_DNA"/>
</dbReference>
<dbReference type="Proteomes" id="UP000264071">
    <property type="component" value="Unassembled WGS sequence"/>
</dbReference>
<comment type="caution">
    <text evidence="1">The sequence shown here is derived from an EMBL/GenBank/DDBJ whole genome shotgun (WGS) entry which is preliminary data.</text>
</comment>
<protein>
    <recommendedName>
        <fullName evidence="3">MmcQ/YjbR family DNA-binding protein</fullName>
    </recommendedName>
</protein>